<proteinExistence type="predicted"/>
<feature type="region of interest" description="Disordered" evidence="1">
    <location>
        <begin position="1"/>
        <end position="22"/>
    </location>
</feature>
<dbReference type="Proteomes" id="UP000005239">
    <property type="component" value="Unassembled WGS sequence"/>
</dbReference>
<evidence type="ECO:0000256" key="1">
    <source>
        <dbReference type="SAM" id="MobiDB-lite"/>
    </source>
</evidence>
<protein>
    <submittedName>
        <fullName evidence="2">Uncharacterized protein</fullName>
    </submittedName>
</protein>
<name>A0A2A6BX70_PRIPA</name>
<evidence type="ECO:0000313" key="3">
    <source>
        <dbReference type="Proteomes" id="UP000005239"/>
    </source>
</evidence>
<feature type="compositionally biased region" description="Basic residues" evidence="1">
    <location>
        <begin position="1"/>
        <end position="10"/>
    </location>
</feature>
<evidence type="ECO:0000313" key="2">
    <source>
        <dbReference type="EnsemblMetazoa" id="PPA42633.1"/>
    </source>
</evidence>
<keyword evidence="3" id="KW-1185">Reference proteome</keyword>
<organism evidence="2 3">
    <name type="scientific">Pristionchus pacificus</name>
    <name type="common">Parasitic nematode worm</name>
    <dbReference type="NCBI Taxonomy" id="54126"/>
    <lineage>
        <taxon>Eukaryota</taxon>
        <taxon>Metazoa</taxon>
        <taxon>Ecdysozoa</taxon>
        <taxon>Nematoda</taxon>
        <taxon>Chromadorea</taxon>
        <taxon>Rhabditida</taxon>
        <taxon>Rhabditina</taxon>
        <taxon>Diplogasteromorpha</taxon>
        <taxon>Diplogasteroidea</taxon>
        <taxon>Neodiplogasteridae</taxon>
        <taxon>Pristionchus</taxon>
    </lineage>
</organism>
<accession>A0A2A6BX70</accession>
<gene>
    <name evidence="2" type="primary">WBGene00281002</name>
</gene>
<sequence>MHPPKPKKLRISTQGSTVENPKVSGENGISLGTLPNDIIRLVIRVGRAPLIDLMRNISPSWNTLCINHLSVRKNNPIIESIECYLDLGDFYQIHVKVPFELQNYFGLKKWKNKYGTKKTDGVFLRRFDKDEEMERKLENFLQEHCFRAARIDIISVYTGHESWQRQLNMLTRVTANIDIGTLEITTSRSDFETTRFLLFLWVISVYF</sequence>
<accession>A0A8R1UZ31</accession>
<dbReference type="AlphaFoldDB" id="A0A2A6BX70"/>
<reference evidence="2" key="2">
    <citation type="submission" date="2022-06" db="UniProtKB">
        <authorList>
            <consortium name="EnsemblMetazoa"/>
        </authorList>
    </citation>
    <scope>IDENTIFICATION</scope>
    <source>
        <strain evidence="2">PS312</strain>
    </source>
</reference>
<dbReference type="EnsemblMetazoa" id="PPA42633.1">
    <property type="protein sequence ID" value="PPA42633.1"/>
    <property type="gene ID" value="WBGene00281002"/>
</dbReference>
<reference evidence="3" key="1">
    <citation type="journal article" date="2008" name="Nat. Genet.">
        <title>The Pristionchus pacificus genome provides a unique perspective on nematode lifestyle and parasitism.</title>
        <authorList>
            <person name="Dieterich C."/>
            <person name="Clifton S.W."/>
            <person name="Schuster L.N."/>
            <person name="Chinwalla A."/>
            <person name="Delehaunty K."/>
            <person name="Dinkelacker I."/>
            <person name="Fulton L."/>
            <person name="Fulton R."/>
            <person name="Godfrey J."/>
            <person name="Minx P."/>
            <person name="Mitreva M."/>
            <person name="Roeseler W."/>
            <person name="Tian H."/>
            <person name="Witte H."/>
            <person name="Yang S.P."/>
            <person name="Wilson R.K."/>
            <person name="Sommer R.J."/>
        </authorList>
    </citation>
    <scope>NUCLEOTIDE SEQUENCE [LARGE SCALE GENOMIC DNA]</scope>
    <source>
        <strain evidence="3">PS312</strain>
    </source>
</reference>